<dbReference type="UniPathway" id="UPA00223"/>
<reference evidence="20 21" key="1">
    <citation type="submission" date="2014-06" db="EMBL/GenBank/DDBJ databases">
        <title>Draft genome sequence of Idiomarina sp. MCCC 1A10513.</title>
        <authorList>
            <person name="Du J."/>
            <person name="Lai Q."/>
            <person name="Shao Z."/>
        </authorList>
    </citation>
    <scope>NUCLEOTIDE SEQUENCE [LARGE SCALE GENOMIC DNA]</scope>
    <source>
        <strain evidence="20 21">MCCC 1A10513</strain>
    </source>
</reference>
<evidence type="ECO:0000256" key="2">
    <source>
        <dbReference type="ARBA" id="ARBA00004429"/>
    </source>
</evidence>
<evidence type="ECO:0000256" key="3">
    <source>
        <dbReference type="ARBA" id="ARBA00005163"/>
    </source>
</evidence>
<comment type="pathway">
    <text evidence="3 16">Carbohydrate metabolism; tricarboxylic acid cycle.</text>
</comment>
<keyword evidence="8 16" id="KW-0816">Tricarboxylic acid cycle</keyword>
<keyword evidence="11 18" id="KW-0479">Metal-binding</keyword>
<comment type="cofactor">
    <cofactor evidence="18">
        <name>heme</name>
        <dbReference type="ChEBI" id="CHEBI:30413"/>
    </cofactor>
    <text evidence="18">The heme is bound between the two transmembrane subunits.</text>
</comment>
<dbReference type="OrthoDB" id="5612767at2"/>
<keyword evidence="13 19" id="KW-1133">Transmembrane helix</keyword>
<keyword evidence="9 18" id="KW-0349">Heme</keyword>
<evidence type="ECO:0000256" key="14">
    <source>
        <dbReference type="ARBA" id="ARBA00023004"/>
    </source>
</evidence>
<comment type="function">
    <text evidence="1 16">Membrane-anchoring subunit of succinate dehydrogenase (SDH).</text>
</comment>
<evidence type="ECO:0000256" key="1">
    <source>
        <dbReference type="ARBA" id="ARBA00004050"/>
    </source>
</evidence>
<evidence type="ECO:0000256" key="6">
    <source>
        <dbReference type="ARBA" id="ARBA00022475"/>
    </source>
</evidence>
<dbReference type="GO" id="GO:0006099">
    <property type="term" value="P:tricarboxylic acid cycle"/>
    <property type="evidence" value="ECO:0007669"/>
    <property type="project" value="UniProtKB-UniRule"/>
</dbReference>
<proteinExistence type="predicted"/>
<evidence type="ECO:0000256" key="17">
    <source>
        <dbReference type="PIRSR" id="PIRSR000169-1"/>
    </source>
</evidence>
<dbReference type="GO" id="GO:0016491">
    <property type="term" value="F:oxidoreductase activity"/>
    <property type="evidence" value="ECO:0007669"/>
    <property type="project" value="UniProtKB-KW"/>
</dbReference>
<dbReference type="GO" id="GO:0020037">
    <property type="term" value="F:heme binding"/>
    <property type="evidence" value="ECO:0007669"/>
    <property type="project" value="InterPro"/>
</dbReference>
<dbReference type="GO" id="GO:0046872">
    <property type="term" value="F:metal ion binding"/>
    <property type="evidence" value="ECO:0007669"/>
    <property type="project" value="UniProtKB-KW"/>
</dbReference>
<dbReference type="Proteomes" id="UP000053718">
    <property type="component" value="Unassembled WGS sequence"/>
</dbReference>
<evidence type="ECO:0000256" key="15">
    <source>
        <dbReference type="ARBA" id="ARBA00023136"/>
    </source>
</evidence>
<dbReference type="GO" id="GO:0017004">
    <property type="term" value="P:cytochrome complex assembly"/>
    <property type="evidence" value="ECO:0007669"/>
    <property type="project" value="TreeGrafter"/>
</dbReference>
<evidence type="ECO:0000256" key="10">
    <source>
        <dbReference type="ARBA" id="ARBA00022692"/>
    </source>
</evidence>
<evidence type="ECO:0000256" key="12">
    <source>
        <dbReference type="ARBA" id="ARBA00022982"/>
    </source>
</evidence>
<protein>
    <recommendedName>
        <fullName evidence="4 16">Succinate dehydrogenase hydrophobic membrane anchor subunit</fullName>
    </recommendedName>
</protein>
<evidence type="ECO:0000256" key="13">
    <source>
        <dbReference type="ARBA" id="ARBA00022989"/>
    </source>
</evidence>
<evidence type="ECO:0000313" key="20">
    <source>
        <dbReference type="EMBL" id="KFZ30000.1"/>
    </source>
</evidence>
<accession>A0A094IQN0</accession>
<feature type="binding site" description="axial binding residue" evidence="18">
    <location>
        <position position="71"/>
    </location>
    <ligand>
        <name>heme</name>
        <dbReference type="ChEBI" id="CHEBI:30413"/>
        <note>ligand shared with second transmembrane subunit</note>
    </ligand>
    <ligandPart>
        <name>Fe</name>
        <dbReference type="ChEBI" id="CHEBI:18248"/>
    </ligandPart>
</feature>
<evidence type="ECO:0000256" key="7">
    <source>
        <dbReference type="ARBA" id="ARBA00022519"/>
    </source>
</evidence>
<keyword evidence="6 16" id="KW-1003">Cell membrane</keyword>
<keyword evidence="15 16" id="KW-0472">Membrane</keyword>
<dbReference type="SUPFAM" id="SSF81343">
    <property type="entry name" value="Fumarate reductase respiratory complex transmembrane subunits"/>
    <property type="match status" value="1"/>
</dbReference>
<evidence type="ECO:0000313" key="21">
    <source>
        <dbReference type="Proteomes" id="UP000053718"/>
    </source>
</evidence>
<dbReference type="RefSeq" id="WP_034730061.1">
    <property type="nucleotide sequence ID" value="NZ_JPIN01000001.1"/>
</dbReference>
<gene>
    <name evidence="20" type="primary">sdhD</name>
    <name evidence="20" type="ORF">IDAT_02655</name>
</gene>
<evidence type="ECO:0000256" key="8">
    <source>
        <dbReference type="ARBA" id="ARBA00022532"/>
    </source>
</evidence>
<keyword evidence="5 16" id="KW-0813">Transport</keyword>
<evidence type="ECO:0000256" key="18">
    <source>
        <dbReference type="PIRSR" id="PIRSR000169-2"/>
    </source>
</evidence>
<dbReference type="InterPro" id="IPR034804">
    <property type="entry name" value="SQR/QFR_C/D"/>
</dbReference>
<keyword evidence="10 19" id="KW-0812">Transmembrane</keyword>
<evidence type="ECO:0000256" key="4">
    <source>
        <dbReference type="ARBA" id="ARBA00019425"/>
    </source>
</evidence>
<dbReference type="CDD" id="cd03494">
    <property type="entry name" value="SQR_TypeC_SdhD"/>
    <property type="match status" value="1"/>
</dbReference>
<keyword evidence="21" id="KW-1185">Reference proteome</keyword>
<dbReference type="PANTHER" id="PTHR38689:SF1">
    <property type="entry name" value="SUCCINATE DEHYDROGENASE HYDROPHOBIC MEMBRANE ANCHOR SUBUNIT"/>
    <property type="match status" value="1"/>
</dbReference>
<feature type="transmembrane region" description="Helical" evidence="19">
    <location>
        <begin position="17"/>
        <end position="39"/>
    </location>
</feature>
<dbReference type="eggNOG" id="COG2142">
    <property type="taxonomic scope" value="Bacteria"/>
</dbReference>
<dbReference type="PIRSF" id="PIRSF000169">
    <property type="entry name" value="SDH_D"/>
    <property type="match status" value="1"/>
</dbReference>
<dbReference type="InterPro" id="IPR000701">
    <property type="entry name" value="SuccDH_FuR_B_TM-su"/>
</dbReference>
<feature type="binding site" evidence="17">
    <location>
        <position position="83"/>
    </location>
    <ligand>
        <name>a ubiquinone</name>
        <dbReference type="ChEBI" id="CHEBI:16389"/>
    </ligand>
</feature>
<dbReference type="STRING" id="1517416.IDAT_02655"/>
<feature type="transmembrane region" description="Helical" evidence="19">
    <location>
        <begin position="92"/>
        <end position="115"/>
    </location>
</feature>
<dbReference type="NCBIfam" id="TIGR02968">
    <property type="entry name" value="succ_dehyd_anc"/>
    <property type="match status" value="1"/>
</dbReference>
<keyword evidence="12 16" id="KW-0249">Electron transport</keyword>
<sequence length="118" mass="13202">MVKVASTFGRSGTHDFILLRASAIIMALYTIFMVSFLVSAETINYAVWTNLFAHLGMKIFTMLALTSVLIHGWIGIWQVLTDYVKNSGLRAFIQFVVCVALIVYWLTGLLVVWPVEGV</sequence>
<keyword evidence="7 16" id="KW-0997">Cell inner membrane</keyword>
<evidence type="ECO:0000256" key="16">
    <source>
        <dbReference type="PIRNR" id="PIRNR000169"/>
    </source>
</evidence>
<evidence type="ECO:0000256" key="5">
    <source>
        <dbReference type="ARBA" id="ARBA00022448"/>
    </source>
</evidence>
<dbReference type="Pfam" id="PF01127">
    <property type="entry name" value="Sdh_cyt"/>
    <property type="match status" value="1"/>
</dbReference>
<organism evidence="20 21">
    <name type="scientific">Pseudidiomarina atlantica</name>
    <dbReference type="NCBI Taxonomy" id="1517416"/>
    <lineage>
        <taxon>Bacteria</taxon>
        <taxon>Pseudomonadati</taxon>
        <taxon>Pseudomonadota</taxon>
        <taxon>Gammaproteobacteria</taxon>
        <taxon>Alteromonadales</taxon>
        <taxon>Idiomarinaceae</taxon>
        <taxon>Pseudidiomarina</taxon>
    </lineage>
</organism>
<keyword evidence="14 18" id="KW-0408">Iron</keyword>
<evidence type="ECO:0000256" key="11">
    <source>
        <dbReference type="ARBA" id="ARBA00022723"/>
    </source>
</evidence>
<name>A0A094IQN0_9GAMM</name>
<feature type="transmembrane region" description="Helical" evidence="19">
    <location>
        <begin position="59"/>
        <end position="80"/>
    </location>
</feature>
<evidence type="ECO:0000256" key="9">
    <source>
        <dbReference type="ARBA" id="ARBA00022617"/>
    </source>
</evidence>
<dbReference type="GO" id="GO:0009055">
    <property type="term" value="F:electron transfer activity"/>
    <property type="evidence" value="ECO:0007669"/>
    <property type="project" value="TreeGrafter"/>
</dbReference>
<comment type="caution">
    <text evidence="20">The sequence shown here is derived from an EMBL/GenBank/DDBJ whole genome shotgun (WGS) entry which is preliminary data.</text>
</comment>
<comment type="subcellular location">
    <subcellularLocation>
        <location evidence="2 16">Cell inner membrane</location>
        <topology evidence="2 16">Multi-pass membrane protein</topology>
    </subcellularLocation>
</comment>
<dbReference type="InterPro" id="IPR014312">
    <property type="entry name" value="Succ_DH_anchor"/>
</dbReference>
<dbReference type="GO" id="GO:0005886">
    <property type="term" value="C:plasma membrane"/>
    <property type="evidence" value="ECO:0007669"/>
    <property type="project" value="UniProtKB-SubCell"/>
</dbReference>
<dbReference type="Gene3D" id="1.20.1300.10">
    <property type="entry name" value="Fumarate reductase/succinate dehydrogenase, transmembrane subunit"/>
    <property type="match status" value="1"/>
</dbReference>
<keyword evidence="20" id="KW-0560">Oxidoreductase</keyword>
<dbReference type="EMBL" id="JPIN01000001">
    <property type="protein sequence ID" value="KFZ30000.1"/>
    <property type="molecule type" value="Genomic_DNA"/>
</dbReference>
<dbReference type="PANTHER" id="PTHR38689">
    <property type="entry name" value="SUCCINATE DEHYDROGENASE HYDROPHOBIC MEMBRANE ANCHOR SUBUNIT"/>
    <property type="match status" value="1"/>
</dbReference>
<evidence type="ECO:0000256" key="19">
    <source>
        <dbReference type="SAM" id="Phobius"/>
    </source>
</evidence>
<dbReference type="AlphaFoldDB" id="A0A094IQN0"/>